<dbReference type="OrthoDB" id="3548654at2759"/>
<dbReference type="PANTHER" id="PTHR24148">
    <property type="entry name" value="ANKYRIN REPEAT DOMAIN-CONTAINING PROTEIN 39 HOMOLOG-RELATED"/>
    <property type="match status" value="1"/>
</dbReference>
<comment type="caution">
    <text evidence="3">The sequence shown here is derived from an EMBL/GenBank/DDBJ whole genome shotgun (WGS) entry which is preliminary data.</text>
</comment>
<reference evidence="3 4" key="1">
    <citation type="submission" date="2020-01" db="EMBL/GenBank/DDBJ databases">
        <authorList>
            <consortium name="DOE Joint Genome Institute"/>
            <person name="Haridas S."/>
            <person name="Albert R."/>
            <person name="Binder M."/>
            <person name="Bloem J."/>
            <person name="Labutti K."/>
            <person name="Salamov A."/>
            <person name="Andreopoulos B."/>
            <person name="Baker S.E."/>
            <person name="Barry K."/>
            <person name="Bills G."/>
            <person name="Bluhm B.H."/>
            <person name="Cannon C."/>
            <person name="Castanera R."/>
            <person name="Culley D.E."/>
            <person name="Daum C."/>
            <person name="Ezra D."/>
            <person name="Gonzalez J.B."/>
            <person name="Henrissat B."/>
            <person name="Kuo A."/>
            <person name="Liang C."/>
            <person name="Lipzen A."/>
            <person name="Lutzoni F."/>
            <person name="Magnuson J."/>
            <person name="Mondo S."/>
            <person name="Nolan M."/>
            <person name="Ohm R."/>
            <person name="Pangilinan J."/>
            <person name="Park H.-J.H."/>
            <person name="Ramirez L."/>
            <person name="Alfaro M."/>
            <person name="Sun H."/>
            <person name="Tritt A."/>
            <person name="Yoshinaga Y."/>
            <person name="Zwiers L.-H.L."/>
            <person name="Turgeon B.G."/>
            <person name="Goodwin S.B."/>
            <person name="Spatafora J.W."/>
            <person name="Crous P.W."/>
            <person name="Grigoriev I.V."/>
        </authorList>
    </citation>
    <scope>NUCLEOTIDE SEQUENCE [LARGE SCALE GENOMIC DNA]</scope>
    <source>
        <strain evidence="3 4">CBS 611.86</strain>
    </source>
</reference>
<dbReference type="EMBL" id="JAADJZ010000024">
    <property type="protein sequence ID" value="KAF2867153.1"/>
    <property type="molecule type" value="Genomic_DNA"/>
</dbReference>
<feature type="domain" description="Heterokaryon incompatibility" evidence="2">
    <location>
        <begin position="65"/>
        <end position="228"/>
    </location>
</feature>
<gene>
    <name evidence="3" type="ORF">BDV95DRAFT_551479</name>
</gene>
<evidence type="ECO:0000259" key="2">
    <source>
        <dbReference type="Pfam" id="PF06985"/>
    </source>
</evidence>
<dbReference type="InterPro" id="IPR010730">
    <property type="entry name" value="HET"/>
</dbReference>
<evidence type="ECO:0000256" key="1">
    <source>
        <dbReference type="SAM" id="MobiDB-lite"/>
    </source>
</evidence>
<name>A0A7C8I4R6_9PLEO</name>
<sequence>MEAKQGASTLVSAPDPTPHWATTAPYTKIQNSEIRLLRILPSRNDVTARLECNLSIHTLSGAPSFTALSYTWGVPHREIHKLRKIPSSATRQIDCNGREAQIGENLYDFLYKCAHDTSGGSHGYMWVDALCINQEDTQERSEQVQLMKEIYQNAERVIVWLGPEDMSTKPAIDLMNGLLCLEQSERLGLYPTEVRRNHTNPLLDFNNWEAVARFFQREWFNRAWIIQEVVLAQSVIVLCGAHSLSWSRLLLFSQFLATSSWTGLLKQSAGLNQYGKTISMGHTTPARLAAAKKTWQSGHDSRFLYALIRARSSDSGDDRDKVYSQLGLADVHIYPNYQISVAEVYITAAEYILGHSQSLLLLACVEGEDFQQIPGLPSWVPDWSVKKTLGLRITGYPDFHAALGIPKECALSVDKDGTRVLTMKAVQLDEIVNVSPEKRDLRDNLPNSNFLQMISELDANHRAKGTHSNPINPQYPASSEFLGPSFRNWVLWRYAASPEELKDFSHRPLASNLIPSEAEIRDAHQKSSVDPAYLDELARRASLFDVHYSHAMLLRLFITKHGYLGVGTLCLRKGDTVWIVPGCPVPLILRPIEDSDRYRLVGGSYVHGFMNGEILKREDLNFRMISLE</sequence>
<dbReference type="Pfam" id="PF06985">
    <property type="entry name" value="HET"/>
    <property type="match status" value="1"/>
</dbReference>
<dbReference type="Proteomes" id="UP000481861">
    <property type="component" value="Unassembled WGS sequence"/>
</dbReference>
<feature type="compositionally biased region" description="Polar residues" evidence="1">
    <location>
        <begin position="1"/>
        <end position="11"/>
    </location>
</feature>
<dbReference type="Pfam" id="PF26639">
    <property type="entry name" value="Het-6_barrel"/>
    <property type="match status" value="1"/>
</dbReference>
<organism evidence="3 4">
    <name type="scientific">Massariosphaeria phaeospora</name>
    <dbReference type="NCBI Taxonomy" id="100035"/>
    <lineage>
        <taxon>Eukaryota</taxon>
        <taxon>Fungi</taxon>
        <taxon>Dikarya</taxon>
        <taxon>Ascomycota</taxon>
        <taxon>Pezizomycotina</taxon>
        <taxon>Dothideomycetes</taxon>
        <taxon>Pleosporomycetidae</taxon>
        <taxon>Pleosporales</taxon>
        <taxon>Pleosporales incertae sedis</taxon>
        <taxon>Massariosphaeria</taxon>
    </lineage>
</organism>
<dbReference type="InterPro" id="IPR052895">
    <property type="entry name" value="HetReg/Transcr_Mod"/>
</dbReference>
<evidence type="ECO:0000313" key="3">
    <source>
        <dbReference type="EMBL" id="KAF2867153.1"/>
    </source>
</evidence>
<dbReference type="AlphaFoldDB" id="A0A7C8I4R6"/>
<proteinExistence type="predicted"/>
<protein>
    <submittedName>
        <fullName evidence="3">Heterokaryon incompatibility protein-domain-containing protein</fullName>
    </submittedName>
</protein>
<keyword evidence="4" id="KW-1185">Reference proteome</keyword>
<dbReference type="PANTHER" id="PTHR24148:SF73">
    <property type="entry name" value="HET DOMAIN PROTEIN (AFU_ORTHOLOGUE AFUA_8G01020)"/>
    <property type="match status" value="1"/>
</dbReference>
<accession>A0A7C8I4R6</accession>
<feature type="region of interest" description="Disordered" evidence="1">
    <location>
        <begin position="1"/>
        <end position="21"/>
    </location>
</feature>
<evidence type="ECO:0000313" key="4">
    <source>
        <dbReference type="Proteomes" id="UP000481861"/>
    </source>
</evidence>